<dbReference type="EMBL" id="JAKLJA010000029">
    <property type="protein sequence ID" value="MCG5076938.1"/>
    <property type="molecule type" value="Genomic_DNA"/>
</dbReference>
<comment type="caution">
    <text evidence="6">The sequence shown here is derived from an EMBL/GenBank/DDBJ whole genome shotgun (WGS) entry which is preliminary data.</text>
</comment>
<reference evidence="6" key="1">
    <citation type="submission" date="2022-01" db="EMBL/GenBank/DDBJ databases">
        <title>Genome sequence and assembly of Parabukholderia sp. RG36.</title>
        <authorList>
            <person name="Chhetri G."/>
        </authorList>
    </citation>
    <scope>NUCLEOTIDE SEQUENCE</scope>
    <source>
        <strain evidence="6">RG36</strain>
    </source>
</reference>
<gene>
    <name evidence="6" type="ORF">L5014_26940</name>
</gene>
<evidence type="ECO:0000256" key="3">
    <source>
        <dbReference type="ARBA" id="ARBA00023315"/>
    </source>
</evidence>
<keyword evidence="7" id="KW-1185">Reference proteome</keyword>
<dbReference type="PANTHER" id="PTHR30602:SF12">
    <property type="entry name" value="AMINO-ACID ACETYLTRANSFERASE NAGS1, CHLOROPLASTIC-RELATED"/>
    <property type="match status" value="1"/>
</dbReference>
<sequence length="141" mass="15675">MRPRYATTKDVPEVEDLLRTCQLPIEGVREHINRYLVSRDSGGIIGCAGLEQYGKVGLLRCIAVARRARFAGLDDFILSLLVADARERGIESLVVHSTGAERYFEQIGFTAAETSELPDDLRRSLERTSPRAALDIMQVAL</sequence>
<dbReference type="InterPro" id="IPR010167">
    <property type="entry name" value="NH2A_AcTrfase"/>
</dbReference>
<protein>
    <recommendedName>
        <fullName evidence="1">Amino-acid acetyltransferase</fullName>
    </recommendedName>
    <alternativeName>
        <fullName evidence="4">N-acetylglutamate synthase</fullName>
    </alternativeName>
</protein>
<dbReference type="PANTHER" id="PTHR30602">
    <property type="entry name" value="AMINO-ACID ACETYLTRANSFERASE"/>
    <property type="match status" value="1"/>
</dbReference>
<proteinExistence type="predicted"/>
<dbReference type="Gene3D" id="3.40.630.30">
    <property type="match status" value="1"/>
</dbReference>
<evidence type="ECO:0000259" key="5">
    <source>
        <dbReference type="PROSITE" id="PS51186"/>
    </source>
</evidence>
<dbReference type="Pfam" id="PF00583">
    <property type="entry name" value="Acetyltransf_1"/>
    <property type="match status" value="1"/>
</dbReference>
<dbReference type="Proteomes" id="UP001139308">
    <property type="component" value="Unassembled WGS sequence"/>
</dbReference>
<dbReference type="AlphaFoldDB" id="A0A9X1RY04"/>
<dbReference type="PROSITE" id="PS51186">
    <property type="entry name" value="GNAT"/>
    <property type="match status" value="1"/>
</dbReference>
<name>A0A9X1RY04_9BURK</name>
<dbReference type="GO" id="GO:0006526">
    <property type="term" value="P:L-arginine biosynthetic process"/>
    <property type="evidence" value="ECO:0007669"/>
    <property type="project" value="InterPro"/>
</dbReference>
<keyword evidence="3" id="KW-0012">Acyltransferase</keyword>
<feature type="domain" description="N-acetyltransferase" evidence="5">
    <location>
        <begin position="1"/>
        <end position="126"/>
    </location>
</feature>
<dbReference type="InterPro" id="IPR000182">
    <property type="entry name" value="GNAT_dom"/>
</dbReference>
<evidence type="ECO:0000256" key="2">
    <source>
        <dbReference type="ARBA" id="ARBA00022679"/>
    </source>
</evidence>
<evidence type="ECO:0000256" key="1">
    <source>
        <dbReference type="ARBA" id="ARBA00015231"/>
    </source>
</evidence>
<dbReference type="GO" id="GO:0004042">
    <property type="term" value="F:L-glutamate N-acetyltransferase activity"/>
    <property type="evidence" value="ECO:0007669"/>
    <property type="project" value="InterPro"/>
</dbReference>
<evidence type="ECO:0000313" key="6">
    <source>
        <dbReference type="EMBL" id="MCG5076938.1"/>
    </source>
</evidence>
<keyword evidence="2" id="KW-0808">Transferase</keyword>
<organism evidence="6 7">
    <name type="scientific">Paraburkholderia tagetis</name>
    <dbReference type="NCBI Taxonomy" id="2913261"/>
    <lineage>
        <taxon>Bacteria</taxon>
        <taxon>Pseudomonadati</taxon>
        <taxon>Pseudomonadota</taxon>
        <taxon>Betaproteobacteria</taxon>
        <taxon>Burkholderiales</taxon>
        <taxon>Burkholderiaceae</taxon>
        <taxon>Paraburkholderia</taxon>
    </lineage>
</organism>
<dbReference type="GO" id="GO:0005737">
    <property type="term" value="C:cytoplasm"/>
    <property type="evidence" value="ECO:0007669"/>
    <property type="project" value="InterPro"/>
</dbReference>
<accession>A0A9X1RY04</accession>
<evidence type="ECO:0000256" key="4">
    <source>
        <dbReference type="ARBA" id="ARBA00033251"/>
    </source>
</evidence>
<dbReference type="SUPFAM" id="SSF55729">
    <property type="entry name" value="Acyl-CoA N-acyltransferases (Nat)"/>
    <property type="match status" value="1"/>
</dbReference>
<dbReference type="InterPro" id="IPR016181">
    <property type="entry name" value="Acyl_CoA_acyltransferase"/>
</dbReference>
<evidence type="ECO:0000313" key="7">
    <source>
        <dbReference type="Proteomes" id="UP001139308"/>
    </source>
</evidence>
<dbReference type="RefSeq" id="WP_238466846.1">
    <property type="nucleotide sequence ID" value="NZ_JAKLJA010000029.1"/>
</dbReference>